<proteinExistence type="predicted"/>
<sequence length="286" mass="32077">MVIRGPTLKLPTGAEMPAVGLGTWLSKPNEVGNAVRLALNCGYRLIDTAEFYDNEKEIGDVLREYTDSGKLERKDVFITTKCFCTHFQPEKMKAAAKESLKKLQLSYVDLYLAHAPAALNEDKTIPEHPVTVEQIWQGLENVYESGFAKAIGVSNFNIQQLERILKVAKVPIHNLQVECSLYLPQFELAEFCKKNNISFTCYSPLGSPGSDFASKQTPTPLEDQSAKRFAEKYHKTPAQVLIRYLIQRGFSAIPKSVNKKRIEENWNVSCCLIIIASTLTARLVFG</sequence>
<dbReference type="SUPFAM" id="SSF51430">
    <property type="entry name" value="NAD(P)-linked oxidoreductase"/>
    <property type="match status" value="1"/>
</dbReference>
<feature type="binding site" evidence="2">
    <location>
        <position position="114"/>
    </location>
    <ligand>
        <name>substrate</name>
    </ligand>
</feature>
<dbReference type="PANTHER" id="PTHR11732">
    <property type="entry name" value="ALDO/KETO REDUCTASE"/>
    <property type="match status" value="1"/>
</dbReference>
<evidence type="ECO:0000313" key="5">
    <source>
        <dbReference type="EMBL" id="VDD89385.1"/>
    </source>
</evidence>
<dbReference type="WBParaSite" id="EVEC_0000442801-mRNA-1">
    <property type="protein sequence ID" value="EVEC_0000442801-mRNA-1"/>
    <property type="gene ID" value="EVEC_0000442801"/>
</dbReference>
<feature type="domain" description="NADP-dependent oxidoreductase" evidence="4">
    <location>
        <begin position="19"/>
        <end position="268"/>
    </location>
</feature>
<evidence type="ECO:0000313" key="6">
    <source>
        <dbReference type="Proteomes" id="UP000274131"/>
    </source>
</evidence>
<feature type="active site" description="Proton donor" evidence="1">
    <location>
        <position position="52"/>
    </location>
</feature>
<dbReference type="STRING" id="51028.A0A0N4V320"/>
<keyword evidence="6" id="KW-1185">Reference proteome</keyword>
<feature type="site" description="Lowers pKa of active site Tyr" evidence="3">
    <location>
        <position position="81"/>
    </location>
</feature>
<dbReference type="PROSITE" id="PS00798">
    <property type="entry name" value="ALDOKETO_REDUCTASE_1"/>
    <property type="match status" value="1"/>
</dbReference>
<dbReference type="Proteomes" id="UP000274131">
    <property type="component" value="Unassembled WGS sequence"/>
</dbReference>
<evidence type="ECO:0000256" key="3">
    <source>
        <dbReference type="PIRSR" id="PIRSR000097-3"/>
    </source>
</evidence>
<reference evidence="7" key="1">
    <citation type="submission" date="2017-02" db="UniProtKB">
        <authorList>
            <consortium name="WormBaseParasite"/>
        </authorList>
    </citation>
    <scope>IDENTIFICATION</scope>
</reference>
<dbReference type="InterPro" id="IPR036812">
    <property type="entry name" value="NAD(P)_OxRdtase_dom_sf"/>
</dbReference>
<dbReference type="AlphaFoldDB" id="A0A0N4V320"/>
<evidence type="ECO:0000256" key="2">
    <source>
        <dbReference type="PIRSR" id="PIRSR000097-2"/>
    </source>
</evidence>
<protein>
    <submittedName>
        <fullName evidence="7">Aldo_ket_red domain-containing protein</fullName>
    </submittedName>
</protein>
<dbReference type="OrthoDB" id="416253at2759"/>
<dbReference type="GO" id="GO:0016491">
    <property type="term" value="F:oxidoreductase activity"/>
    <property type="evidence" value="ECO:0007669"/>
    <property type="project" value="InterPro"/>
</dbReference>
<evidence type="ECO:0000313" key="7">
    <source>
        <dbReference type="WBParaSite" id="EVEC_0000442801-mRNA-1"/>
    </source>
</evidence>
<dbReference type="PROSITE" id="PS00062">
    <property type="entry name" value="ALDOKETO_REDUCTASE_2"/>
    <property type="match status" value="1"/>
</dbReference>
<dbReference type="InterPro" id="IPR023210">
    <property type="entry name" value="NADP_OxRdtase_dom"/>
</dbReference>
<dbReference type="PRINTS" id="PR00069">
    <property type="entry name" value="ALDKETRDTASE"/>
</dbReference>
<dbReference type="PIRSF" id="PIRSF000097">
    <property type="entry name" value="AKR"/>
    <property type="match status" value="1"/>
</dbReference>
<evidence type="ECO:0000256" key="1">
    <source>
        <dbReference type="PIRSR" id="PIRSR000097-1"/>
    </source>
</evidence>
<organism evidence="7">
    <name type="scientific">Enterobius vermicularis</name>
    <name type="common">Human pinworm</name>
    <dbReference type="NCBI Taxonomy" id="51028"/>
    <lineage>
        <taxon>Eukaryota</taxon>
        <taxon>Metazoa</taxon>
        <taxon>Ecdysozoa</taxon>
        <taxon>Nematoda</taxon>
        <taxon>Chromadorea</taxon>
        <taxon>Rhabditida</taxon>
        <taxon>Spirurina</taxon>
        <taxon>Oxyuridomorpha</taxon>
        <taxon>Oxyuroidea</taxon>
        <taxon>Oxyuridae</taxon>
        <taxon>Enterobius</taxon>
    </lineage>
</organism>
<dbReference type="FunFam" id="3.20.20.100:FF:000029">
    <property type="entry name" value="Aldo-keto reductase"/>
    <property type="match status" value="1"/>
</dbReference>
<dbReference type="EMBL" id="UXUI01007772">
    <property type="protein sequence ID" value="VDD89385.1"/>
    <property type="molecule type" value="Genomic_DNA"/>
</dbReference>
<reference evidence="5 6" key="2">
    <citation type="submission" date="2018-10" db="EMBL/GenBank/DDBJ databases">
        <authorList>
            <consortium name="Pathogen Informatics"/>
        </authorList>
    </citation>
    <scope>NUCLEOTIDE SEQUENCE [LARGE SCALE GENOMIC DNA]</scope>
</reference>
<dbReference type="InterPro" id="IPR018170">
    <property type="entry name" value="Aldo/ket_reductase_CS"/>
</dbReference>
<dbReference type="InterPro" id="IPR020471">
    <property type="entry name" value="AKR"/>
</dbReference>
<gene>
    <name evidence="5" type="ORF">EVEC_LOCUS4136</name>
</gene>
<name>A0A0N4V320_ENTVE</name>
<dbReference type="Gene3D" id="3.20.20.100">
    <property type="entry name" value="NADP-dependent oxidoreductase domain"/>
    <property type="match status" value="1"/>
</dbReference>
<accession>A0A0N4V320</accession>
<dbReference type="PROSITE" id="PS00063">
    <property type="entry name" value="ALDOKETO_REDUCTASE_3"/>
    <property type="match status" value="1"/>
</dbReference>
<dbReference type="Pfam" id="PF00248">
    <property type="entry name" value="Aldo_ket_red"/>
    <property type="match status" value="1"/>
</dbReference>
<evidence type="ECO:0000259" key="4">
    <source>
        <dbReference type="Pfam" id="PF00248"/>
    </source>
</evidence>